<gene>
    <name evidence="7" type="ORF">EOE18_01495</name>
</gene>
<dbReference type="InterPro" id="IPR006664">
    <property type="entry name" value="OMP_bac"/>
</dbReference>
<evidence type="ECO:0000256" key="5">
    <source>
        <dbReference type="SAM" id="Phobius"/>
    </source>
</evidence>
<evidence type="ECO:0000313" key="7">
    <source>
        <dbReference type="EMBL" id="RVU07972.1"/>
    </source>
</evidence>
<comment type="caution">
    <text evidence="7">The sequence shown here is derived from an EMBL/GenBank/DDBJ whole genome shotgun (WGS) entry which is preliminary data.</text>
</comment>
<comment type="subcellular location">
    <subcellularLocation>
        <location evidence="1">Cell outer membrane</location>
    </subcellularLocation>
</comment>
<evidence type="ECO:0000256" key="1">
    <source>
        <dbReference type="ARBA" id="ARBA00004442"/>
    </source>
</evidence>
<keyword evidence="8" id="KW-1185">Reference proteome</keyword>
<dbReference type="AlphaFoldDB" id="A0A3S2YBM9"/>
<dbReference type="GO" id="GO:0009279">
    <property type="term" value="C:cell outer membrane"/>
    <property type="evidence" value="ECO:0007669"/>
    <property type="project" value="UniProtKB-SubCell"/>
</dbReference>
<proteinExistence type="predicted"/>
<keyword evidence="5" id="KW-0812">Transmembrane</keyword>
<reference evidence="7 8" key="1">
    <citation type="submission" date="2019-01" db="EMBL/GenBank/DDBJ databases">
        <authorList>
            <person name="Chen W.-M."/>
        </authorList>
    </citation>
    <scope>NUCLEOTIDE SEQUENCE [LARGE SCALE GENOMIC DNA]</scope>
    <source>
        <strain evidence="7 8">FSY-9</strain>
    </source>
</reference>
<name>A0A3S2YBM9_9SPHN</name>
<feature type="domain" description="OmpA-like" evidence="6">
    <location>
        <begin position="115"/>
        <end position="230"/>
    </location>
</feature>
<evidence type="ECO:0000256" key="3">
    <source>
        <dbReference type="ARBA" id="ARBA00023237"/>
    </source>
</evidence>
<dbReference type="Pfam" id="PF00691">
    <property type="entry name" value="OmpA"/>
    <property type="match status" value="1"/>
</dbReference>
<sequence length="295" mass="30925">MALVVAGGLAVSVGAGLAGQMAGPWLVAPLVSETQRVLAAQGLRGLRAEFVETHGWYTRHPELLGGEGLSEATRKRVALAVSHVAGVGHVGWQASGVQRQSEAAPEADPLLACQSEVNAMLAARSIRFAENSAHIDPASRGLLDEVARALAPCAGSVIAITGHTDGKGDEAANLALSKSRAEAVRNALGARGIDMAGLRARGVGSSHPLAGLDEDDPANRRIEFSLLQPVSPAPTVVDTPSAKLERPPVAQVLPLWLELSLLSALTYAALSSIGLRWAQRRQVLARRRKKLNEDE</sequence>
<dbReference type="Proteomes" id="UP000282837">
    <property type="component" value="Unassembled WGS sequence"/>
</dbReference>
<dbReference type="InterPro" id="IPR006665">
    <property type="entry name" value="OmpA-like"/>
</dbReference>
<dbReference type="OrthoDB" id="9814546at2"/>
<keyword evidence="2 4" id="KW-0472">Membrane</keyword>
<keyword evidence="5" id="KW-1133">Transmembrane helix</keyword>
<dbReference type="EMBL" id="SACO01000001">
    <property type="protein sequence ID" value="RVU07972.1"/>
    <property type="molecule type" value="Genomic_DNA"/>
</dbReference>
<keyword evidence="3" id="KW-0998">Cell outer membrane</keyword>
<dbReference type="Gene3D" id="3.30.1330.60">
    <property type="entry name" value="OmpA-like domain"/>
    <property type="match status" value="1"/>
</dbReference>
<dbReference type="PANTHER" id="PTHR30329">
    <property type="entry name" value="STATOR ELEMENT OF FLAGELLAR MOTOR COMPLEX"/>
    <property type="match status" value="1"/>
</dbReference>
<evidence type="ECO:0000256" key="4">
    <source>
        <dbReference type="PROSITE-ProRule" id="PRU00473"/>
    </source>
</evidence>
<dbReference type="CDD" id="cd07185">
    <property type="entry name" value="OmpA_C-like"/>
    <property type="match status" value="1"/>
</dbReference>
<dbReference type="InterPro" id="IPR036737">
    <property type="entry name" value="OmpA-like_sf"/>
</dbReference>
<dbReference type="PANTHER" id="PTHR30329:SF21">
    <property type="entry name" value="LIPOPROTEIN YIAD-RELATED"/>
    <property type="match status" value="1"/>
</dbReference>
<evidence type="ECO:0000256" key="2">
    <source>
        <dbReference type="ARBA" id="ARBA00023136"/>
    </source>
</evidence>
<organism evidence="7 8">
    <name type="scientific">Novosphingobium umbonatum</name>
    <dbReference type="NCBI Taxonomy" id="1908524"/>
    <lineage>
        <taxon>Bacteria</taxon>
        <taxon>Pseudomonadati</taxon>
        <taxon>Pseudomonadota</taxon>
        <taxon>Alphaproteobacteria</taxon>
        <taxon>Sphingomonadales</taxon>
        <taxon>Sphingomonadaceae</taxon>
        <taxon>Novosphingobium</taxon>
    </lineage>
</organism>
<dbReference type="InterPro" id="IPR050330">
    <property type="entry name" value="Bact_OuterMem_StrucFunc"/>
</dbReference>
<protein>
    <submittedName>
        <fullName evidence="7">OmpA family protein</fullName>
    </submittedName>
</protein>
<accession>A0A3S2YBM9</accession>
<dbReference type="SUPFAM" id="SSF103088">
    <property type="entry name" value="OmpA-like"/>
    <property type="match status" value="1"/>
</dbReference>
<feature type="transmembrane region" description="Helical" evidence="5">
    <location>
        <begin position="255"/>
        <end position="278"/>
    </location>
</feature>
<evidence type="ECO:0000259" key="6">
    <source>
        <dbReference type="PROSITE" id="PS51123"/>
    </source>
</evidence>
<dbReference type="PRINTS" id="PR01021">
    <property type="entry name" value="OMPADOMAIN"/>
</dbReference>
<evidence type="ECO:0000313" key="8">
    <source>
        <dbReference type="Proteomes" id="UP000282837"/>
    </source>
</evidence>
<dbReference type="PROSITE" id="PS51123">
    <property type="entry name" value="OMPA_2"/>
    <property type="match status" value="1"/>
</dbReference>